<keyword evidence="2" id="KW-1185">Reference proteome</keyword>
<evidence type="ECO:0000313" key="2">
    <source>
        <dbReference type="Proteomes" id="UP001333110"/>
    </source>
</evidence>
<gene>
    <name evidence="1" type="ORF">QYF61_005194</name>
</gene>
<sequence>MFKGRVPSLHHATDATWSKWVALITQQARIQNPNLSRILEVIVDWPEGKDFGISPEEDMMCTEDAPLYNKLPENEKQYALFTDGSWDPWESIISWE</sequence>
<organism evidence="1 2">
    <name type="scientific">Mycteria americana</name>
    <name type="common">Wood stork</name>
    <dbReference type="NCBI Taxonomy" id="33587"/>
    <lineage>
        <taxon>Eukaryota</taxon>
        <taxon>Metazoa</taxon>
        <taxon>Chordata</taxon>
        <taxon>Craniata</taxon>
        <taxon>Vertebrata</taxon>
        <taxon>Euteleostomi</taxon>
        <taxon>Archelosauria</taxon>
        <taxon>Archosauria</taxon>
        <taxon>Dinosauria</taxon>
        <taxon>Saurischia</taxon>
        <taxon>Theropoda</taxon>
        <taxon>Coelurosauria</taxon>
        <taxon>Aves</taxon>
        <taxon>Neognathae</taxon>
        <taxon>Neoaves</taxon>
        <taxon>Aequornithes</taxon>
        <taxon>Ciconiiformes</taxon>
        <taxon>Ciconiidae</taxon>
        <taxon>Mycteria</taxon>
    </lineage>
</organism>
<evidence type="ECO:0000313" key="1">
    <source>
        <dbReference type="EMBL" id="KAK4815632.1"/>
    </source>
</evidence>
<protein>
    <submittedName>
        <fullName evidence="1">Uncharacterized protein</fullName>
    </submittedName>
</protein>
<accession>A0AAN7NGU3</accession>
<feature type="non-terminal residue" evidence="1">
    <location>
        <position position="96"/>
    </location>
</feature>
<dbReference type="Proteomes" id="UP001333110">
    <property type="component" value="Unassembled WGS sequence"/>
</dbReference>
<dbReference type="EMBL" id="JAUNZN010000009">
    <property type="protein sequence ID" value="KAK4815632.1"/>
    <property type="molecule type" value="Genomic_DNA"/>
</dbReference>
<comment type="caution">
    <text evidence="1">The sequence shown here is derived from an EMBL/GenBank/DDBJ whole genome shotgun (WGS) entry which is preliminary data.</text>
</comment>
<name>A0AAN7NGU3_MYCAM</name>
<reference evidence="1 2" key="1">
    <citation type="journal article" date="2023" name="J. Hered.">
        <title>Chromosome-level genome of the wood stork (Mycteria americana) provides insight into avian chromosome evolution.</title>
        <authorList>
            <person name="Flamio R. Jr."/>
            <person name="Ramstad K.M."/>
        </authorList>
    </citation>
    <scope>NUCLEOTIDE SEQUENCE [LARGE SCALE GENOMIC DNA]</scope>
    <source>
        <strain evidence="1">JAX WOST 10</strain>
    </source>
</reference>
<proteinExistence type="predicted"/>
<dbReference type="AlphaFoldDB" id="A0AAN7NGU3"/>